<evidence type="ECO:0000256" key="1">
    <source>
        <dbReference type="SAM" id="MobiDB-lite"/>
    </source>
</evidence>
<evidence type="ECO:0000313" key="3">
    <source>
        <dbReference type="Proteomes" id="UP001497516"/>
    </source>
</evidence>
<feature type="compositionally biased region" description="Polar residues" evidence="1">
    <location>
        <begin position="49"/>
        <end position="62"/>
    </location>
</feature>
<name>A0AAV2ECS4_9ROSI</name>
<dbReference type="EMBL" id="OZ034817">
    <property type="protein sequence ID" value="CAL1383527.1"/>
    <property type="molecule type" value="Genomic_DNA"/>
</dbReference>
<evidence type="ECO:0000313" key="2">
    <source>
        <dbReference type="EMBL" id="CAL1383527.1"/>
    </source>
</evidence>
<protein>
    <submittedName>
        <fullName evidence="2">Uncharacterized protein</fullName>
    </submittedName>
</protein>
<gene>
    <name evidence="2" type="ORF">LTRI10_LOCUS24793</name>
</gene>
<organism evidence="2 3">
    <name type="scientific">Linum trigynum</name>
    <dbReference type="NCBI Taxonomy" id="586398"/>
    <lineage>
        <taxon>Eukaryota</taxon>
        <taxon>Viridiplantae</taxon>
        <taxon>Streptophyta</taxon>
        <taxon>Embryophyta</taxon>
        <taxon>Tracheophyta</taxon>
        <taxon>Spermatophyta</taxon>
        <taxon>Magnoliopsida</taxon>
        <taxon>eudicotyledons</taxon>
        <taxon>Gunneridae</taxon>
        <taxon>Pentapetalae</taxon>
        <taxon>rosids</taxon>
        <taxon>fabids</taxon>
        <taxon>Malpighiales</taxon>
        <taxon>Linaceae</taxon>
        <taxon>Linum</taxon>
    </lineage>
</organism>
<accession>A0AAV2ECS4</accession>
<dbReference type="AlphaFoldDB" id="A0AAV2ECS4"/>
<proteinExistence type="predicted"/>
<keyword evidence="3" id="KW-1185">Reference proteome</keyword>
<dbReference type="Proteomes" id="UP001497516">
    <property type="component" value="Chromosome 4"/>
</dbReference>
<reference evidence="2 3" key="1">
    <citation type="submission" date="2024-04" db="EMBL/GenBank/DDBJ databases">
        <authorList>
            <person name="Fracassetti M."/>
        </authorList>
    </citation>
    <scope>NUCLEOTIDE SEQUENCE [LARGE SCALE GENOMIC DNA]</scope>
</reference>
<feature type="region of interest" description="Disordered" evidence="1">
    <location>
        <begin position="1"/>
        <end position="62"/>
    </location>
</feature>
<feature type="compositionally biased region" description="Polar residues" evidence="1">
    <location>
        <begin position="14"/>
        <end position="24"/>
    </location>
</feature>
<sequence length="109" mass="11825">MQHLHQHLFGPNFVGSSLPNTNARNFPLKGRSVTRPQGSGRKSKRQKVENNSPFDSGKSTTLASLNSSGVVDLASIEIGSPPSLRLPAIGNFSNQKGKVWMRNRLGEIS</sequence>